<keyword evidence="2" id="KW-1185">Reference proteome</keyword>
<gene>
    <name evidence="1" type="ORF">KUCAC02_019496</name>
</gene>
<dbReference type="EMBL" id="CM043808">
    <property type="protein sequence ID" value="KAI4801613.1"/>
    <property type="molecule type" value="Genomic_DNA"/>
</dbReference>
<evidence type="ECO:0000313" key="2">
    <source>
        <dbReference type="Proteomes" id="UP001057452"/>
    </source>
</evidence>
<protein>
    <submittedName>
        <fullName evidence="1">Uncharacterized protein</fullName>
    </submittedName>
</protein>
<evidence type="ECO:0000313" key="1">
    <source>
        <dbReference type="EMBL" id="KAI4801613.1"/>
    </source>
</evidence>
<sequence length="328" mass="36613">MLKKPPKLKSIIKTKAKTNITVRPTSEAMIELLMLMFLSNLAEEAKANAFEEKSATIRAHHLKAVSKTGVQRSSSVSRVCPAGCVSCSALNGCLSCKPRLFFHLELDGMRQRGSCLSSCPRGHYGRRFPHIGTCTRCKDECASCFSEHFCTHCHPGHFLFGGKCGDSCPIGFTANTVLRECTVSECCAGCEMCVRRNMCVRCRADLYFLHGQCHLTCPKGFEPDVQLLQCTPQVHCEVGGWTNWGPCIRRSSARPYRRGQETRDRQVLKSPSVSGDPCPPVSQMRKCVNRKRPKSPSGLYKVVKEPPYRLCVDMAEVFNFSKCRDVFI</sequence>
<accession>A0ACB9VPA5</accession>
<comment type="caution">
    <text evidence="1">The sequence shown here is derived from an EMBL/GenBank/DDBJ whole genome shotgun (WGS) entry which is preliminary data.</text>
</comment>
<proteinExistence type="predicted"/>
<reference evidence="1" key="1">
    <citation type="submission" date="2022-05" db="EMBL/GenBank/DDBJ databases">
        <title>Chromosome-level genome of Chaenocephalus aceratus.</title>
        <authorList>
            <person name="Park H."/>
        </authorList>
    </citation>
    <scope>NUCLEOTIDE SEQUENCE</scope>
    <source>
        <strain evidence="1">KU_202001</strain>
    </source>
</reference>
<organism evidence="1 2">
    <name type="scientific">Chaenocephalus aceratus</name>
    <name type="common">Blackfin icefish</name>
    <name type="synonym">Chaenichthys aceratus</name>
    <dbReference type="NCBI Taxonomy" id="36190"/>
    <lineage>
        <taxon>Eukaryota</taxon>
        <taxon>Metazoa</taxon>
        <taxon>Chordata</taxon>
        <taxon>Craniata</taxon>
        <taxon>Vertebrata</taxon>
        <taxon>Euteleostomi</taxon>
        <taxon>Actinopterygii</taxon>
        <taxon>Neopterygii</taxon>
        <taxon>Teleostei</taxon>
        <taxon>Neoteleostei</taxon>
        <taxon>Acanthomorphata</taxon>
        <taxon>Eupercaria</taxon>
        <taxon>Perciformes</taxon>
        <taxon>Notothenioidei</taxon>
        <taxon>Channichthyidae</taxon>
        <taxon>Chaenocephalus</taxon>
    </lineage>
</organism>
<name>A0ACB9VPA5_CHAAC</name>
<dbReference type="Proteomes" id="UP001057452">
    <property type="component" value="Chromosome 24"/>
</dbReference>